<dbReference type="InterPro" id="IPR011050">
    <property type="entry name" value="Pectin_lyase_fold/virulence"/>
</dbReference>
<accession>A0ABU3A6K5</accession>
<dbReference type="NCBIfam" id="TIGR04183">
    <property type="entry name" value="Por_Secre_tail"/>
    <property type="match status" value="1"/>
</dbReference>
<dbReference type="RefSeq" id="WP_311349363.1">
    <property type="nucleotide sequence ID" value="NZ_JAVRHR010000001.1"/>
</dbReference>
<dbReference type="InterPro" id="IPR026444">
    <property type="entry name" value="Secre_tail"/>
</dbReference>
<dbReference type="SMART" id="SM00710">
    <property type="entry name" value="PbH1"/>
    <property type="match status" value="6"/>
</dbReference>
<feature type="domain" description="Right handed beta helix" evidence="3">
    <location>
        <begin position="176"/>
        <end position="337"/>
    </location>
</feature>
<dbReference type="InterPro" id="IPR059226">
    <property type="entry name" value="Choice_anch_Q_dom"/>
</dbReference>
<dbReference type="InterPro" id="IPR039448">
    <property type="entry name" value="Beta_helix"/>
</dbReference>
<sequence>MKRGQLLVLFLFGFLFCHGQNCNCDVTLTGLSSTSLNIIWASQTSYAPGDTICIQAGTYRGIRFYDFEGTETAPVVIKNCGGQVILDESHYSGIDFQRSKYIHLTGTGDTGYQYGFKVIDTGGGSVGVNLQNLSTDIEVDHVEVSYAGFAGIMAKTDPQCSRPETWRRNGFIMKNLNIHHNYVHDTGGEGIYIGFTGGYKLDSNRSCSGDPIYGHWLEDVDVHDNIFEAIDWDAIQLNLVRSNGTIRNNTVKDYGTDGRWGQSFAMSVGGGTYSIFNNYIENNNLEKGWGMQLISGESGTKIFNNVFVNPKKHGIFLHQRHDFDDPLEGYYVANNTIIEAERAGIHYNSKIIHPIDPLDKYRKQDEVPNFFVNNLIVDPGYDFEGGNTWKQNQESYIDFNDRSTRDSMAINIYTNLLTRDMDTLGLTDVTNNDYSPASLLSDVVDSGTDLSSWGITFDFDNDSRPSGNTHDIGAYEFQQSGGTSLTAQLPVGTASALNSKNNTSTVFYPNPAKTSFRIENKRFEQVQLELISLQGRILYQDSYAIGSEFNVEEMASGLYFIRLRAPNFLETHQLVIQ</sequence>
<feature type="chain" id="PRO_5045685699" evidence="2">
    <location>
        <begin position="20"/>
        <end position="577"/>
    </location>
</feature>
<evidence type="ECO:0000256" key="1">
    <source>
        <dbReference type="ARBA" id="ARBA00022729"/>
    </source>
</evidence>
<dbReference type="InterPro" id="IPR012334">
    <property type="entry name" value="Pectin_lyas_fold"/>
</dbReference>
<feature type="domain" description="Secretion system C-terminal sorting" evidence="4">
    <location>
        <begin position="508"/>
        <end position="576"/>
    </location>
</feature>
<organism evidence="5 6">
    <name type="scientific">Croceitalea rosinachiae</name>
    <dbReference type="NCBI Taxonomy" id="3075596"/>
    <lineage>
        <taxon>Bacteria</taxon>
        <taxon>Pseudomonadati</taxon>
        <taxon>Bacteroidota</taxon>
        <taxon>Flavobacteriia</taxon>
        <taxon>Flavobacteriales</taxon>
        <taxon>Flavobacteriaceae</taxon>
        <taxon>Croceitalea</taxon>
    </lineage>
</organism>
<dbReference type="EMBL" id="JAVRHR010000001">
    <property type="protein sequence ID" value="MDT0605796.1"/>
    <property type="molecule type" value="Genomic_DNA"/>
</dbReference>
<evidence type="ECO:0000313" key="5">
    <source>
        <dbReference type="EMBL" id="MDT0605796.1"/>
    </source>
</evidence>
<name>A0ABU3A6K5_9FLAO</name>
<keyword evidence="6" id="KW-1185">Reference proteome</keyword>
<keyword evidence="1 2" id="KW-0732">Signal</keyword>
<evidence type="ECO:0000313" key="6">
    <source>
        <dbReference type="Proteomes" id="UP001255246"/>
    </source>
</evidence>
<feature type="signal peptide" evidence="2">
    <location>
        <begin position="1"/>
        <end position="19"/>
    </location>
</feature>
<dbReference type="Pfam" id="PF18962">
    <property type="entry name" value="Por_Secre_tail"/>
    <property type="match status" value="1"/>
</dbReference>
<protein>
    <submittedName>
        <fullName evidence="5">T9SS type A sorting domain-containing protein</fullName>
    </submittedName>
</protein>
<dbReference type="Proteomes" id="UP001255246">
    <property type="component" value="Unassembled WGS sequence"/>
</dbReference>
<gene>
    <name evidence="5" type="ORF">RM706_02080</name>
</gene>
<dbReference type="InterPro" id="IPR006626">
    <property type="entry name" value="PbH1"/>
</dbReference>
<dbReference type="Gene3D" id="2.160.20.10">
    <property type="entry name" value="Single-stranded right-handed beta-helix, Pectin lyase-like"/>
    <property type="match status" value="1"/>
</dbReference>
<reference evidence="5 6" key="1">
    <citation type="submission" date="2023-09" db="EMBL/GenBank/DDBJ databases">
        <authorList>
            <person name="Rey-Velasco X."/>
        </authorList>
    </citation>
    <scope>NUCLEOTIDE SEQUENCE [LARGE SCALE GENOMIC DNA]</scope>
    <source>
        <strain evidence="5 6">F388</strain>
    </source>
</reference>
<evidence type="ECO:0000259" key="3">
    <source>
        <dbReference type="Pfam" id="PF13229"/>
    </source>
</evidence>
<dbReference type="NCBIfam" id="NF041518">
    <property type="entry name" value="choice_anch_Q"/>
    <property type="match status" value="1"/>
</dbReference>
<evidence type="ECO:0000259" key="4">
    <source>
        <dbReference type="Pfam" id="PF18962"/>
    </source>
</evidence>
<dbReference type="SUPFAM" id="SSF51126">
    <property type="entry name" value="Pectin lyase-like"/>
    <property type="match status" value="1"/>
</dbReference>
<proteinExistence type="predicted"/>
<comment type="caution">
    <text evidence="5">The sequence shown here is derived from an EMBL/GenBank/DDBJ whole genome shotgun (WGS) entry which is preliminary data.</text>
</comment>
<dbReference type="Pfam" id="PF13229">
    <property type="entry name" value="Beta_helix"/>
    <property type="match status" value="1"/>
</dbReference>
<evidence type="ECO:0000256" key="2">
    <source>
        <dbReference type="SAM" id="SignalP"/>
    </source>
</evidence>